<dbReference type="Proteomes" id="UP000323054">
    <property type="component" value="Segment"/>
</dbReference>
<sequence length="84" mass="9034">MESIAVLIVGVLLFAAYMIPTLIAFSRGHASKWGIFITNLLLGLTGIFWVAALIWSLSNKGQQQSLVVNVGSNNVSNVSQKDSL</sequence>
<keyword evidence="1" id="KW-0472">Membrane</keyword>
<organism evidence="2 3">
    <name type="scientific">Escherichia phage Mangalitsa</name>
    <dbReference type="NCBI Taxonomy" id="2589658"/>
    <lineage>
        <taxon>Viruses</taxon>
        <taxon>Duplodnaviria</taxon>
        <taxon>Heunggongvirae</taxon>
        <taxon>Uroviricota</taxon>
        <taxon>Caudoviricetes</taxon>
        <taxon>Chaseviridae</taxon>
        <taxon>Cleopatravirinae</taxon>
        <taxon>Carltongylesvirus</taxon>
        <taxon>Carltongylesvirus mangalitsa</taxon>
    </lineage>
</organism>
<accession>A0A5B9N5K1</accession>
<feature type="transmembrane region" description="Helical" evidence="1">
    <location>
        <begin position="34"/>
        <end position="55"/>
    </location>
</feature>
<dbReference type="EMBL" id="MN045229">
    <property type="protein sequence ID" value="QEG07836.1"/>
    <property type="molecule type" value="Genomic_DNA"/>
</dbReference>
<reference evidence="3" key="1">
    <citation type="submission" date="2019-06" db="EMBL/GenBank/DDBJ databases">
        <title>Complete Genome Sequence of Escherichia coli Myophage Mangalitsa.</title>
        <authorList>
            <person name="Atkison C.L."/>
            <person name="Boeckman J."/>
            <person name="Newkirk H."/>
            <person name="Liu M."/>
            <person name="Gill J.J."/>
            <person name="Cahill J."/>
            <person name="Ramsey J."/>
        </authorList>
    </citation>
    <scope>NUCLEOTIDE SEQUENCE [LARGE SCALE GENOMIC DNA]</scope>
</reference>
<gene>
    <name evidence="2" type="ORF">Mangalitsa_034</name>
</gene>
<dbReference type="Pfam" id="PF14373">
    <property type="entry name" value="Imm_superinfect"/>
    <property type="match status" value="1"/>
</dbReference>
<keyword evidence="1" id="KW-1133">Transmembrane helix</keyword>
<evidence type="ECO:0000256" key="1">
    <source>
        <dbReference type="SAM" id="Phobius"/>
    </source>
</evidence>
<keyword evidence="3" id="KW-1185">Reference proteome</keyword>
<dbReference type="InterPro" id="IPR016410">
    <property type="entry name" value="Phage_imm"/>
</dbReference>
<proteinExistence type="predicted"/>
<evidence type="ECO:0000313" key="2">
    <source>
        <dbReference type="EMBL" id="QEG07836.1"/>
    </source>
</evidence>
<name>A0A5B9N5K1_9CAUD</name>
<keyword evidence="1" id="KW-0812">Transmembrane</keyword>
<evidence type="ECO:0000313" key="3">
    <source>
        <dbReference type="Proteomes" id="UP000323054"/>
    </source>
</evidence>
<protein>
    <submittedName>
        <fullName evidence="2">Superinfection immunity protein</fullName>
    </submittedName>
</protein>